<proteinExistence type="predicted"/>
<evidence type="ECO:0000259" key="1">
    <source>
        <dbReference type="Pfam" id="PF01966"/>
    </source>
</evidence>
<evidence type="ECO:0000313" key="3">
    <source>
        <dbReference type="Proteomes" id="UP000248882"/>
    </source>
</evidence>
<accession>A0A2W7QXK0</accession>
<dbReference type="Gene3D" id="1.10.3210.10">
    <property type="entry name" value="Hypothetical protein af1432"/>
    <property type="match status" value="1"/>
</dbReference>
<gene>
    <name evidence="2" type="ORF">LV85_01963</name>
</gene>
<dbReference type="InterPro" id="IPR003607">
    <property type="entry name" value="HD/PDEase_dom"/>
</dbReference>
<dbReference type="Proteomes" id="UP000248882">
    <property type="component" value="Unassembled WGS sequence"/>
</dbReference>
<dbReference type="OrthoDB" id="5728337at2"/>
<dbReference type="Pfam" id="PF01966">
    <property type="entry name" value="HD"/>
    <property type="match status" value="1"/>
</dbReference>
<name>A0A2W7QXK0_9BACT</name>
<dbReference type="AlphaFoldDB" id="A0A2W7QXK0"/>
<comment type="caution">
    <text evidence="2">The sequence shown here is derived from an EMBL/GenBank/DDBJ whole genome shotgun (WGS) entry which is preliminary data.</text>
</comment>
<evidence type="ECO:0000313" key="2">
    <source>
        <dbReference type="EMBL" id="PZX52661.1"/>
    </source>
</evidence>
<reference evidence="2 3" key="1">
    <citation type="submission" date="2018-06" db="EMBL/GenBank/DDBJ databases">
        <title>Genomic Encyclopedia of Archaeal and Bacterial Type Strains, Phase II (KMG-II): from individual species to whole genera.</title>
        <authorList>
            <person name="Goeker M."/>
        </authorList>
    </citation>
    <scope>NUCLEOTIDE SEQUENCE [LARGE SCALE GENOMIC DNA]</scope>
    <source>
        <strain evidence="2 3">DSM 19830</strain>
    </source>
</reference>
<dbReference type="InterPro" id="IPR006674">
    <property type="entry name" value="HD_domain"/>
</dbReference>
<protein>
    <submittedName>
        <fullName evidence="2">HD domain-containing protein</fullName>
    </submittedName>
</protein>
<feature type="domain" description="HD" evidence="1">
    <location>
        <begin position="28"/>
        <end position="123"/>
    </location>
</feature>
<dbReference type="RefSeq" id="WP_111318787.1">
    <property type="nucleotide sequence ID" value="NZ_QKZT01000007.1"/>
</dbReference>
<organism evidence="2 3">
    <name type="scientific">Algoriphagus chordae</name>
    <dbReference type="NCBI Taxonomy" id="237019"/>
    <lineage>
        <taxon>Bacteria</taxon>
        <taxon>Pseudomonadati</taxon>
        <taxon>Bacteroidota</taxon>
        <taxon>Cytophagia</taxon>
        <taxon>Cytophagales</taxon>
        <taxon>Cyclobacteriaceae</taxon>
        <taxon>Algoriphagus</taxon>
    </lineage>
</organism>
<dbReference type="SUPFAM" id="SSF109604">
    <property type="entry name" value="HD-domain/PDEase-like"/>
    <property type="match status" value="1"/>
</dbReference>
<dbReference type="CDD" id="cd00077">
    <property type="entry name" value="HDc"/>
    <property type="match status" value="1"/>
</dbReference>
<dbReference type="EMBL" id="QKZT01000007">
    <property type="protein sequence ID" value="PZX52661.1"/>
    <property type="molecule type" value="Genomic_DNA"/>
</dbReference>
<sequence>MQGYRTLRKQVLSNLAANLPKYLTYHALDHTLDVLNVCNQYIKREKLSEEDRYLLRTGAIVHDMGFLKGPANHEEVGAGMAEIILKDLGVSSKEIDRIKGLVMATKIPQSPKTHLQRIICDADLDYLGRQDYPEISQKLFEELKNMNVISTAQQWKDLQINFLKAHHYHTPFAIKNREPKKQFWLKKLLDS</sequence>
<keyword evidence="3" id="KW-1185">Reference proteome</keyword>